<dbReference type="GO" id="GO:0072330">
    <property type="term" value="P:monocarboxylic acid biosynthetic process"/>
    <property type="evidence" value="ECO:0007669"/>
    <property type="project" value="UniProtKB-ARBA"/>
</dbReference>
<comment type="caution">
    <text evidence="2">The sequence shown here is derived from an EMBL/GenBank/DDBJ whole genome shotgun (WGS) entry which is preliminary data.</text>
</comment>
<gene>
    <name evidence="2" type="ORF">N7493_009145</name>
</gene>
<dbReference type="EMBL" id="JAQJAN010000013">
    <property type="protein sequence ID" value="KAJ5712677.1"/>
    <property type="molecule type" value="Genomic_DNA"/>
</dbReference>
<dbReference type="SUPFAM" id="SSF53474">
    <property type="entry name" value="alpha/beta-Hydrolases"/>
    <property type="match status" value="1"/>
</dbReference>
<dbReference type="InterPro" id="IPR000073">
    <property type="entry name" value="AB_hydrolase_1"/>
</dbReference>
<name>A0AAD6HG38_9EURO</name>
<proteinExistence type="predicted"/>
<evidence type="ECO:0000313" key="3">
    <source>
        <dbReference type="Proteomes" id="UP001215712"/>
    </source>
</evidence>
<evidence type="ECO:0000313" key="2">
    <source>
        <dbReference type="EMBL" id="KAJ5712677.1"/>
    </source>
</evidence>
<protein>
    <submittedName>
        <fullName evidence="2">Toxin biosynthesis protein-like protein</fullName>
    </submittedName>
</protein>
<evidence type="ECO:0000259" key="1">
    <source>
        <dbReference type="Pfam" id="PF12697"/>
    </source>
</evidence>
<dbReference type="GO" id="GO:0017000">
    <property type="term" value="P:antibiotic biosynthetic process"/>
    <property type="evidence" value="ECO:0007669"/>
    <property type="project" value="UniProtKB-ARBA"/>
</dbReference>
<dbReference type="Proteomes" id="UP001215712">
    <property type="component" value="Unassembled WGS sequence"/>
</dbReference>
<reference evidence="2" key="2">
    <citation type="submission" date="2023-01" db="EMBL/GenBank/DDBJ databases">
        <authorList>
            <person name="Petersen C."/>
        </authorList>
    </citation>
    <scope>NUCLEOTIDE SEQUENCE</scope>
    <source>
        <strain evidence="2">IBT 17514</strain>
    </source>
</reference>
<sequence>MSSDRFTVTEHEIAGSHIREYPGSTIDQEAVLKLHIKQYTPRNQPYPVPKDAITFVVAHGSALPKELYEPMWDELLEQQGFHIRGIWVADCANMNTSGILNEEKLSMDASWMDHPRDLFLMINQFRDQMPRPLVGIGHSFGGNVITNLAYMHPRLFMTLLLIEPVIQLTPPAMGFGTDAPGVINYTLYRDDVWPSREAAVRANRALLAGWDPRCLERMMKYGFRDLPTALYPDLDAVKARFNIDATENSTSTPVTLTTSKYQDLVTQLRDNFSARDPNTGRVNIPRSTHADLNLTYRPEPTMTYLRLPSLRPSCLWVIGGSTYLKVDEMMEGIKVCGTGIGGSGGIPENKVKEIILPGLGHLMPFQEVKKTVEPCGIWLREEMKRYRKVEKDWEELRAERNHLMVEDAWYKTLKPIPSRWSKL</sequence>
<reference evidence="2" key="1">
    <citation type="journal article" date="2023" name="IMA Fungus">
        <title>Comparative genomic study of the Penicillium genus elucidates a diverse pangenome and 15 lateral gene transfer events.</title>
        <authorList>
            <person name="Petersen C."/>
            <person name="Sorensen T."/>
            <person name="Nielsen M.R."/>
            <person name="Sondergaard T.E."/>
            <person name="Sorensen J.L."/>
            <person name="Fitzpatrick D.A."/>
            <person name="Frisvad J.C."/>
            <person name="Nielsen K.L."/>
        </authorList>
    </citation>
    <scope>NUCLEOTIDE SEQUENCE</scope>
    <source>
        <strain evidence="2">IBT 17514</strain>
    </source>
</reference>
<dbReference type="Gene3D" id="3.40.50.1820">
    <property type="entry name" value="alpha/beta hydrolase"/>
    <property type="match status" value="1"/>
</dbReference>
<dbReference type="AlphaFoldDB" id="A0AAD6HG38"/>
<dbReference type="InterPro" id="IPR029058">
    <property type="entry name" value="AB_hydrolase_fold"/>
</dbReference>
<keyword evidence="3" id="KW-1185">Reference proteome</keyword>
<feature type="domain" description="AB hydrolase-1" evidence="1">
    <location>
        <begin position="55"/>
        <end position="366"/>
    </location>
</feature>
<dbReference type="Pfam" id="PF12697">
    <property type="entry name" value="Abhydrolase_6"/>
    <property type="match status" value="1"/>
</dbReference>
<organism evidence="2 3">
    <name type="scientific">Penicillium malachiteum</name>
    <dbReference type="NCBI Taxonomy" id="1324776"/>
    <lineage>
        <taxon>Eukaryota</taxon>
        <taxon>Fungi</taxon>
        <taxon>Dikarya</taxon>
        <taxon>Ascomycota</taxon>
        <taxon>Pezizomycotina</taxon>
        <taxon>Eurotiomycetes</taxon>
        <taxon>Eurotiomycetidae</taxon>
        <taxon>Eurotiales</taxon>
        <taxon>Aspergillaceae</taxon>
        <taxon>Penicillium</taxon>
    </lineage>
</organism>
<accession>A0AAD6HG38</accession>